<dbReference type="SUPFAM" id="SSF53335">
    <property type="entry name" value="S-adenosyl-L-methionine-dependent methyltransferases"/>
    <property type="match status" value="1"/>
</dbReference>
<keyword evidence="4 6" id="KW-0949">S-adenosyl-L-methionine</keyword>
<evidence type="ECO:0000256" key="4">
    <source>
        <dbReference type="ARBA" id="ARBA00022691"/>
    </source>
</evidence>
<dbReference type="GO" id="GO:0042054">
    <property type="term" value="F:histone methyltransferase activity"/>
    <property type="evidence" value="ECO:0007669"/>
    <property type="project" value="TreeGrafter"/>
</dbReference>
<dbReference type="Proteomes" id="UP000614334">
    <property type="component" value="Unassembled WGS sequence"/>
</dbReference>
<accession>A0A8H7M2M3</accession>
<keyword evidence="3 6" id="KW-0808">Transferase</keyword>
<evidence type="ECO:0000259" key="8">
    <source>
        <dbReference type="Pfam" id="PF22528"/>
    </source>
</evidence>
<name>A0A8H7M2M3_9AGAM</name>
<dbReference type="InterPro" id="IPR029063">
    <property type="entry name" value="SAM-dependent_MTases_sf"/>
</dbReference>
<dbReference type="CDD" id="cd02440">
    <property type="entry name" value="AdoMet_MTases"/>
    <property type="match status" value="1"/>
</dbReference>
<proteinExistence type="predicted"/>
<dbReference type="PANTHER" id="PTHR11006:SF53">
    <property type="entry name" value="PROTEIN ARGININE N-METHYLTRANSFERASE 3"/>
    <property type="match status" value="1"/>
</dbReference>
<dbReference type="AlphaFoldDB" id="A0A8H7M2M3"/>
<dbReference type="EC" id="2.1.1.319" evidence="1"/>
<reference evidence="9" key="1">
    <citation type="submission" date="2020-09" db="EMBL/GenBank/DDBJ databases">
        <title>Comparative genome analyses of four rice-infecting Rhizoctonia solani isolates reveal extensive enrichment of homogalacturonan modification genes.</title>
        <authorList>
            <person name="Lee D.-Y."/>
            <person name="Jeon J."/>
            <person name="Kim K.-T."/>
            <person name="Cheong K."/>
            <person name="Song H."/>
            <person name="Choi G."/>
            <person name="Ko J."/>
            <person name="Opiyo S.O."/>
            <person name="Zuo S."/>
            <person name="Madhav S."/>
            <person name="Lee Y.-H."/>
            <person name="Wang G.-L."/>
        </authorList>
    </citation>
    <scope>NUCLEOTIDE SEQUENCE</scope>
    <source>
        <strain evidence="9">AG1-IA B2</strain>
    </source>
</reference>
<evidence type="ECO:0000256" key="1">
    <source>
        <dbReference type="ARBA" id="ARBA00011925"/>
    </source>
</evidence>
<evidence type="ECO:0000256" key="7">
    <source>
        <dbReference type="SAM" id="MobiDB-lite"/>
    </source>
</evidence>
<feature type="non-terminal residue" evidence="9">
    <location>
        <position position="328"/>
    </location>
</feature>
<evidence type="ECO:0000313" key="9">
    <source>
        <dbReference type="EMBL" id="KAF8752466.1"/>
    </source>
</evidence>
<dbReference type="InterPro" id="IPR055135">
    <property type="entry name" value="PRMT_dom"/>
</dbReference>
<dbReference type="Gene3D" id="3.40.50.150">
    <property type="entry name" value="Vaccinia Virus protein VP39"/>
    <property type="match status" value="1"/>
</dbReference>
<evidence type="ECO:0000256" key="5">
    <source>
        <dbReference type="ARBA" id="ARBA00049303"/>
    </source>
</evidence>
<dbReference type="FunFam" id="3.40.50.150:FF:000003">
    <property type="entry name" value="Blast:Protein arginine N-methyltransferase 1"/>
    <property type="match status" value="1"/>
</dbReference>
<protein>
    <recommendedName>
        <fullName evidence="1">type I protein arginine methyltransferase</fullName>
        <ecNumber evidence="1">2.1.1.319</ecNumber>
    </recommendedName>
</protein>
<evidence type="ECO:0000313" key="10">
    <source>
        <dbReference type="Proteomes" id="UP000614334"/>
    </source>
</evidence>
<dbReference type="PANTHER" id="PTHR11006">
    <property type="entry name" value="PROTEIN ARGININE N-METHYLTRANSFERASE"/>
    <property type="match status" value="1"/>
</dbReference>
<feature type="domain" description="Protein arginine N-methyltransferase" evidence="8">
    <location>
        <begin position="199"/>
        <end position="296"/>
    </location>
</feature>
<dbReference type="Pfam" id="PF22528">
    <property type="entry name" value="PRMT_C"/>
    <property type="match status" value="1"/>
</dbReference>
<dbReference type="Gene3D" id="2.70.160.11">
    <property type="entry name" value="Hnrnp arginine n-methyltransferase1"/>
    <property type="match status" value="1"/>
</dbReference>
<feature type="region of interest" description="Disordered" evidence="7">
    <location>
        <begin position="1"/>
        <end position="26"/>
    </location>
</feature>
<dbReference type="GO" id="GO:0035242">
    <property type="term" value="F:protein-arginine omega-N asymmetric methyltransferase activity"/>
    <property type="evidence" value="ECO:0007669"/>
    <property type="project" value="UniProtKB-EC"/>
</dbReference>
<dbReference type="Pfam" id="PF06325">
    <property type="entry name" value="PrmA"/>
    <property type="match status" value="1"/>
</dbReference>
<dbReference type="GO" id="GO:0005634">
    <property type="term" value="C:nucleus"/>
    <property type="evidence" value="ECO:0007669"/>
    <property type="project" value="TreeGrafter"/>
</dbReference>
<comment type="caution">
    <text evidence="9">The sequence shown here is derived from an EMBL/GenBank/DDBJ whole genome shotgun (WGS) entry which is preliminary data.</text>
</comment>
<feature type="compositionally biased region" description="Polar residues" evidence="7">
    <location>
        <begin position="7"/>
        <end position="23"/>
    </location>
</feature>
<gene>
    <name evidence="9" type="ORF">RHS01_07677</name>
</gene>
<comment type="catalytic activity">
    <reaction evidence="5">
        <text>L-arginyl-[protein] + S-adenosyl-L-methionine = N(omega)-methyl-L-arginyl-[protein] + S-adenosyl-L-homocysteine + H(+)</text>
        <dbReference type="Rhea" id="RHEA:48100"/>
        <dbReference type="Rhea" id="RHEA-COMP:10532"/>
        <dbReference type="Rhea" id="RHEA-COMP:11990"/>
        <dbReference type="ChEBI" id="CHEBI:15378"/>
        <dbReference type="ChEBI" id="CHEBI:29965"/>
        <dbReference type="ChEBI" id="CHEBI:57856"/>
        <dbReference type="ChEBI" id="CHEBI:59789"/>
        <dbReference type="ChEBI" id="CHEBI:65280"/>
    </reaction>
    <physiologicalReaction direction="left-to-right" evidence="5">
        <dbReference type="Rhea" id="RHEA:48101"/>
    </physiologicalReaction>
</comment>
<keyword evidence="2 6" id="KW-0489">Methyltransferase</keyword>
<evidence type="ECO:0000256" key="2">
    <source>
        <dbReference type="ARBA" id="ARBA00022603"/>
    </source>
</evidence>
<organism evidence="9 10">
    <name type="scientific">Rhizoctonia solani</name>
    <dbReference type="NCBI Taxonomy" id="456999"/>
    <lineage>
        <taxon>Eukaryota</taxon>
        <taxon>Fungi</taxon>
        <taxon>Dikarya</taxon>
        <taxon>Basidiomycota</taxon>
        <taxon>Agaricomycotina</taxon>
        <taxon>Agaricomycetes</taxon>
        <taxon>Cantharellales</taxon>
        <taxon>Ceratobasidiaceae</taxon>
        <taxon>Rhizoctonia</taxon>
    </lineage>
</organism>
<evidence type="ECO:0000256" key="3">
    <source>
        <dbReference type="ARBA" id="ARBA00022679"/>
    </source>
</evidence>
<evidence type="ECO:0000256" key="6">
    <source>
        <dbReference type="PROSITE-ProRule" id="PRU01015"/>
    </source>
</evidence>
<dbReference type="EMBL" id="JACYCF010000015">
    <property type="protein sequence ID" value="KAF8752466.1"/>
    <property type="molecule type" value="Genomic_DNA"/>
</dbReference>
<dbReference type="GO" id="GO:0032259">
    <property type="term" value="P:methylation"/>
    <property type="evidence" value="ECO:0007669"/>
    <property type="project" value="UniProtKB-KW"/>
</dbReference>
<dbReference type="PROSITE" id="PS51678">
    <property type="entry name" value="SAM_MT_PRMT"/>
    <property type="match status" value="1"/>
</dbReference>
<dbReference type="InterPro" id="IPR025799">
    <property type="entry name" value="Arg_MeTrfase"/>
</dbReference>
<sequence length="328" mass="36334">DGARIGQGSSKIRRSGTTCTELLSESEYPEEQVASTSVEAIPTKPRDDDTHYFDSYSYNEIHAVMIQDSVRTSSYATFILSNPQIFKDAVVMDVGCGTGILSMFAARAGARKVFAIEASGVGVKAEQNFKDNGYEDIITLIRGKVENISLPDGYTHVDVIISEWMGYSLLYESMLDSVLFARDKFLRAGGLMAPSQCRIMANLVEVQALSRKMSPFGIMFTRFNMSSMAKKSTMMHSSKWSRQMQFFTNDELIKDIPIPTRNIQNLDFSSPFVLTATRPGKAHALLLYFDTWFTTDGADVPSDAEPTIAKGEGDVITTDILQIKARPS</sequence>